<reference evidence="1 2" key="1">
    <citation type="submission" date="2016-07" db="EMBL/GenBank/DDBJ databases">
        <title>Pervasive Adenine N6-methylation of Active Genes in Fungi.</title>
        <authorList>
            <consortium name="DOE Joint Genome Institute"/>
            <person name="Mondo S.J."/>
            <person name="Dannebaum R.O."/>
            <person name="Kuo R.C."/>
            <person name="Labutti K."/>
            <person name="Haridas S."/>
            <person name="Kuo A."/>
            <person name="Salamov A."/>
            <person name="Ahrendt S.R."/>
            <person name="Lipzen A."/>
            <person name="Sullivan W."/>
            <person name="Andreopoulos W.B."/>
            <person name="Clum A."/>
            <person name="Lindquist E."/>
            <person name="Daum C."/>
            <person name="Ramamoorthy G.K."/>
            <person name="Gryganskyi A."/>
            <person name="Culley D."/>
            <person name="Magnuson J.K."/>
            <person name="James T.Y."/>
            <person name="O'Malley M.A."/>
            <person name="Stajich J.E."/>
            <person name="Spatafora J.W."/>
            <person name="Visel A."/>
            <person name="Grigoriev I.V."/>
        </authorList>
    </citation>
    <scope>NUCLEOTIDE SEQUENCE [LARGE SCALE GENOMIC DNA]</scope>
    <source>
        <strain evidence="1 2">NRRL 3116</strain>
    </source>
</reference>
<protein>
    <submittedName>
        <fullName evidence="1">Uncharacterized protein</fullName>
    </submittedName>
</protein>
<dbReference type="AlphaFoldDB" id="A0A1Y2GDN0"/>
<dbReference type="InParanoid" id="A0A1Y2GDN0"/>
<organism evidence="1 2">
    <name type="scientific">Lobosporangium transversale</name>
    <dbReference type="NCBI Taxonomy" id="64571"/>
    <lineage>
        <taxon>Eukaryota</taxon>
        <taxon>Fungi</taxon>
        <taxon>Fungi incertae sedis</taxon>
        <taxon>Mucoromycota</taxon>
        <taxon>Mortierellomycotina</taxon>
        <taxon>Mortierellomycetes</taxon>
        <taxon>Mortierellales</taxon>
        <taxon>Mortierellaceae</taxon>
        <taxon>Lobosporangium</taxon>
    </lineage>
</organism>
<name>A0A1Y2GDN0_9FUNG</name>
<accession>A0A1Y2GDN0</accession>
<comment type="caution">
    <text evidence="1">The sequence shown here is derived from an EMBL/GenBank/DDBJ whole genome shotgun (WGS) entry which is preliminary data.</text>
</comment>
<dbReference type="RefSeq" id="XP_021877773.1">
    <property type="nucleotide sequence ID" value="XM_022026812.1"/>
</dbReference>
<evidence type="ECO:0000313" key="1">
    <source>
        <dbReference type="EMBL" id="ORZ06977.1"/>
    </source>
</evidence>
<dbReference type="Proteomes" id="UP000193648">
    <property type="component" value="Unassembled WGS sequence"/>
</dbReference>
<dbReference type="EMBL" id="MCFF01000043">
    <property type="protein sequence ID" value="ORZ06977.1"/>
    <property type="molecule type" value="Genomic_DNA"/>
</dbReference>
<sequence>MSTPSIHQVIEMMITVVDCIARCEDDLSYHIKLSKKVESGRFSSIDYQELMTERINMGLILPTGEFGAGSTYVDRVMKMIKQVILAKQNLVKLYKEQYALLDMRLKALKGEMVRNTPKRYEKSFH</sequence>
<gene>
    <name evidence="1" type="ORF">BCR41DRAFT_373766</name>
</gene>
<proteinExistence type="predicted"/>
<evidence type="ECO:0000313" key="2">
    <source>
        <dbReference type="Proteomes" id="UP000193648"/>
    </source>
</evidence>
<keyword evidence="2" id="KW-1185">Reference proteome</keyword>
<dbReference type="GeneID" id="33568655"/>